<protein>
    <submittedName>
        <fullName evidence="2">Uncharacterized protein</fullName>
    </submittedName>
</protein>
<proteinExistence type="predicted"/>
<evidence type="ECO:0000313" key="2">
    <source>
        <dbReference type="EMBL" id="JAH44217.1"/>
    </source>
</evidence>
<name>A0A0E9SSH3_ANGAN</name>
<dbReference type="AlphaFoldDB" id="A0A0E9SSH3"/>
<accession>A0A0E9SSH3</accession>
<feature type="compositionally biased region" description="Polar residues" evidence="1">
    <location>
        <begin position="11"/>
        <end position="27"/>
    </location>
</feature>
<evidence type="ECO:0000256" key="1">
    <source>
        <dbReference type="SAM" id="MobiDB-lite"/>
    </source>
</evidence>
<feature type="region of interest" description="Disordered" evidence="1">
    <location>
        <begin position="1"/>
        <end position="27"/>
    </location>
</feature>
<sequence length="27" mass="2700">MSASEAGCSSGAKTSGPNVQTEQIVFL</sequence>
<reference evidence="2" key="1">
    <citation type="submission" date="2014-11" db="EMBL/GenBank/DDBJ databases">
        <authorList>
            <person name="Amaro Gonzalez C."/>
        </authorList>
    </citation>
    <scope>NUCLEOTIDE SEQUENCE</scope>
</reference>
<dbReference type="EMBL" id="GBXM01064360">
    <property type="protein sequence ID" value="JAH44217.1"/>
    <property type="molecule type" value="Transcribed_RNA"/>
</dbReference>
<reference evidence="2" key="2">
    <citation type="journal article" date="2015" name="Fish Shellfish Immunol.">
        <title>Early steps in the European eel (Anguilla anguilla)-Vibrio vulnificus interaction in the gills: Role of the RtxA13 toxin.</title>
        <authorList>
            <person name="Callol A."/>
            <person name="Pajuelo D."/>
            <person name="Ebbesson L."/>
            <person name="Teles M."/>
            <person name="MacKenzie S."/>
            <person name="Amaro C."/>
        </authorList>
    </citation>
    <scope>NUCLEOTIDE SEQUENCE</scope>
</reference>
<organism evidence="2">
    <name type="scientific">Anguilla anguilla</name>
    <name type="common">European freshwater eel</name>
    <name type="synonym">Muraena anguilla</name>
    <dbReference type="NCBI Taxonomy" id="7936"/>
    <lineage>
        <taxon>Eukaryota</taxon>
        <taxon>Metazoa</taxon>
        <taxon>Chordata</taxon>
        <taxon>Craniata</taxon>
        <taxon>Vertebrata</taxon>
        <taxon>Euteleostomi</taxon>
        <taxon>Actinopterygii</taxon>
        <taxon>Neopterygii</taxon>
        <taxon>Teleostei</taxon>
        <taxon>Anguilliformes</taxon>
        <taxon>Anguillidae</taxon>
        <taxon>Anguilla</taxon>
    </lineage>
</organism>